<dbReference type="Proteomes" id="UP000294498">
    <property type="component" value="Unassembled WGS sequence"/>
</dbReference>
<feature type="domain" description="Arm DNA-binding" evidence="4">
    <location>
        <begin position="16"/>
        <end position="94"/>
    </location>
</feature>
<proteinExistence type="predicted"/>
<evidence type="ECO:0000256" key="1">
    <source>
        <dbReference type="ARBA" id="ARBA00023125"/>
    </source>
</evidence>
<dbReference type="InterPro" id="IPR035386">
    <property type="entry name" value="Arm-DNA-bind_5"/>
</dbReference>
<keyword evidence="1" id="KW-0238">DNA-binding</keyword>
<dbReference type="OrthoDB" id="673554at2"/>
<dbReference type="Pfam" id="PF13102">
    <property type="entry name" value="Phage_int_SAM_5"/>
    <property type="match status" value="1"/>
</dbReference>
<reference evidence="5 6" key="1">
    <citation type="submission" date="2019-03" db="EMBL/GenBank/DDBJ databases">
        <title>Genomic Encyclopedia of Type Strains, Phase IV (KMG-IV): sequencing the most valuable type-strain genomes for metagenomic binning, comparative biology and taxonomic classification.</title>
        <authorList>
            <person name="Goeker M."/>
        </authorList>
    </citation>
    <scope>NUCLEOTIDE SEQUENCE [LARGE SCALE GENOMIC DNA]</scope>
    <source>
        <strain evidence="5 6">DSM 100059</strain>
    </source>
</reference>
<dbReference type="Gene3D" id="1.10.150.130">
    <property type="match status" value="1"/>
</dbReference>
<dbReference type="GO" id="GO:0006310">
    <property type="term" value="P:DNA recombination"/>
    <property type="evidence" value="ECO:0007669"/>
    <property type="project" value="UniProtKB-KW"/>
</dbReference>
<keyword evidence="2" id="KW-0233">DNA recombination</keyword>
<evidence type="ECO:0000313" key="6">
    <source>
        <dbReference type="Proteomes" id="UP000294498"/>
    </source>
</evidence>
<dbReference type="InterPro" id="IPR010998">
    <property type="entry name" value="Integrase_recombinase_N"/>
</dbReference>
<feature type="domain" description="Phage integrase SAM-like" evidence="3">
    <location>
        <begin position="206"/>
        <end position="291"/>
    </location>
</feature>
<accession>A0A4R8DH76</accession>
<evidence type="ECO:0000313" key="5">
    <source>
        <dbReference type="EMBL" id="TDW97061.1"/>
    </source>
</evidence>
<comment type="caution">
    <text evidence="5">The sequence shown here is derived from an EMBL/GenBank/DDBJ whole genome shotgun (WGS) entry which is preliminary data.</text>
</comment>
<sequence>MYVKQSISIRFYRSLKRENSKGLVPLYVKLTIDGLVDEISTSVFIHPEHWDQEEQVITDADPQADTKNKVLSNMTTDLNRHFDLIQAKEGVATPALVFKAYKTPIQAEKRKEEQLENLAFSEALDDLVRRYVIFCKKDEKARDQAMPIHTIKAELLEKEKEALKKELEKIKKRGNKIFDDADWEKTMILAVDEHLVNFFDLSFSENRSYTTLERMWGRKRRYVEFLKYRHDTIDMPLDKVQFKMADQLLIYNITQYDMNDNSSMKYVQNLKEVLTRATSQGWVSANVFDAFQCHYDETDRKWPTPTMLEDFRTHVFKNDLQNRVRDCYIAGCYTGYAYAELYSFKPDEIVDGIDGKRWSGKNRRKTGVEETLPLLPVVRDLIEKYKDHPLCVKRGSCLPIPSNIVYNRELKRMEKQMGWNIKLDGHTSRYYFVNEVAFNNGITSLKTLMKIMGIKSIKTLMIYLKGNKNAISEGMQMVEEKLFNADGTFRSSISTTSKEEPAKIIRLYAV</sequence>
<evidence type="ECO:0000259" key="4">
    <source>
        <dbReference type="Pfam" id="PF17293"/>
    </source>
</evidence>
<dbReference type="InterPro" id="IPR013762">
    <property type="entry name" value="Integrase-like_cat_sf"/>
</dbReference>
<dbReference type="SUPFAM" id="SSF56349">
    <property type="entry name" value="DNA breaking-rejoining enzymes"/>
    <property type="match status" value="1"/>
</dbReference>
<dbReference type="GO" id="GO:0003677">
    <property type="term" value="F:DNA binding"/>
    <property type="evidence" value="ECO:0007669"/>
    <property type="project" value="UniProtKB-KW"/>
</dbReference>
<evidence type="ECO:0000259" key="3">
    <source>
        <dbReference type="Pfam" id="PF13102"/>
    </source>
</evidence>
<dbReference type="InterPro" id="IPR025269">
    <property type="entry name" value="SAM-like_dom"/>
</dbReference>
<keyword evidence="6" id="KW-1185">Reference proteome</keyword>
<evidence type="ECO:0000256" key="2">
    <source>
        <dbReference type="ARBA" id="ARBA00023172"/>
    </source>
</evidence>
<dbReference type="InterPro" id="IPR011010">
    <property type="entry name" value="DNA_brk_join_enz"/>
</dbReference>
<name>A0A4R8DH76_9BACT</name>
<dbReference type="RefSeq" id="WP_133998610.1">
    <property type="nucleotide sequence ID" value="NZ_SODV01000002.1"/>
</dbReference>
<dbReference type="Gene3D" id="1.10.443.10">
    <property type="entry name" value="Intergrase catalytic core"/>
    <property type="match status" value="1"/>
</dbReference>
<organism evidence="5 6">
    <name type="scientific">Dinghuibacter silviterrae</name>
    <dbReference type="NCBI Taxonomy" id="1539049"/>
    <lineage>
        <taxon>Bacteria</taxon>
        <taxon>Pseudomonadati</taxon>
        <taxon>Bacteroidota</taxon>
        <taxon>Chitinophagia</taxon>
        <taxon>Chitinophagales</taxon>
        <taxon>Chitinophagaceae</taxon>
        <taxon>Dinghuibacter</taxon>
    </lineage>
</organism>
<dbReference type="EMBL" id="SODV01000002">
    <property type="protein sequence ID" value="TDW97061.1"/>
    <property type="molecule type" value="Genomic_DNA"/>
</dbReference>
<dbReference type="GO" id="GO:0015074">
    <property type="term" value="P:DNA integration"/>
    <property type="evidence" value="ECO:0007669"/>
    <property type="project" value="InterPro"/>
</dbReference>
<gene>
    <name evidence="5" type="ORF">EDB95_4899</name>
</gene>
<dbReference type="AlphaFoldDB" id="A0A4R8DH76"/>
<protein>
    <submittedName>
        <fullName evidence="5">Integrase-like protein</fullName>
    </submittedName>
</protein>
<dbReference type="Pfam" id="PF17293">
    <property type="entry name" value="Arm-DNA-bind_5"/>
    <property type="match status" value="1"/>
</dbReference>